<sequence length="274" mass="29321">MPAKTPPTGDPVWLEDVLRPALGDRLRTLPGWQNSGVGGLMGQIWGVMWHHTGNARETAQSIRNGRPDLPGPLAQLHIAPDGTVTIVAVGPCNHGGRGSWPGLPTDGANRLTIGIECAWPSDTTITEETQTREPWPAAQLRSMIDVGAALTAHLGVDASHNISHHEWATQGPAGWRQGKWDPGNLDMNWFRGEITKTMTAQANPPAATPGGTVPAPTNDDKLNYVFGQLQPYPQLAGKPEALDALRRKIADGLDLTMVDAVAAHIHGLFVKADN</sequence>
<evidence type="ECO:0000256" key="1">
    <source>
        <dbReference type="SAM" id="MobiDB-lite"/>
    </source>
</evidence>
<keyword evidence="3" id="KW-0378">Hydrolase</keyword>
<feature type="domain" description="N-acetylmuramoyl-L-alanine amidase" evidence="2">
    <location>
        <begin position="32"/>
        <end position="183"/>
    </location>
</feature>
<proteinExistence type="predicted"/>
<feature type="compositionally biased region" description="Low complexity" evidence="1">
    <location>
        <begin position="200"/>
        <end position="217"/>
    </location>
</feature>
<dbReference type="EMBL" id="JAYJJR010000005">
    <property type="protein sequence ID" value="MEB3021324.1"/>
    <property type="molecule type" value="Genomic_DNA"/>
</dbReference>
<keyword evidence="4" id="KW-1185">Reference proteome</keyword>
<dbReference type="Gene3D" id="3.40.80.10">
    <property type="entry name" value="Peptidoglycan recognition protein-like"/>
    <property type="match status" value="1"/>
</dbReference>
<dbReference type="GO" id="GO:0008745">
    <property type="term" value="F:N-acetylmuramoyl-L-alanine amidase activity"/>
    <property type="evidence" value="ECO:0007669"/>
    <property type="project" value="UniProtKB-EC"/>
</dbReference>
<dbReference type="EC" id="3.5.1.28" evidence="3"/>
<dbReference type="Pfam" id="PF01510">
    <property type="entry name" value="Amidase_2"/>
    <property type="match status" value="1"/>
</dbReference>
<evidence type="ECO:0000259" key="2">
    <source>
        <dbReference type="SMART" id="SM00644"/>
    </source>
</evidence>
<dbReference type="Proteomes" id="UP001299596">
    <property type="component" value="Unassembled WGS sequence"/>
</dbReference>
<dbReference type="SMART" id="SM00644">
    <property type="entry name" value="Ami_2"/>
    <property type="match status" value="1"/>
</dbReference>
<feature type="region of interest" description="Disordered" evidence="1">
    <location>
        <begin position="200"/>
        <end position="219"/>
    </location>
</feature>
<name>A0ABU5XGT1_9MYCO</name>
<gene>
    <name evidence="3" type="ORF">K6T79_09725</name>
</gene>
<comment type="caution">
    <text evidence="3">The sequence shown here is derived from an EMBL/GenBank/DDBJ whole genome shotgun (WGS) entry which is preliminary data.</text>
</comment>
<protein>
    <submittedName>
        <fullName evidence="3">N-acetylmuramoyl-L-alanine amidase</fullName>
        <ecNumber evidence="3">3.5.1.28</ecNumber>
    </submittedName>
</protein>
<dbReference type="SUPFAM" id="SSF55846">
    <property type="entry name" value="N-acetylmuramoyl-L-alanine amidase-like"/>
    <property type="match status" value="1"/>
</dbReference>
<dbReference type="InterPro" id="IPR002502">
    <property type="entry name" value="Amidase_domain"/>
</dbReference>
<reference evidence="3 4" key="1">
    <citation type="submission" date="2023-12" db="EMBL/GenBank/DDBJ databases">
        <title>Description of new species of Mycobacterium terrae complex isolated from sewage at the Sao Paulo Zoological Park Foundation in Brazil.</title>
        <authorList>
            <person name="Romagnoli C.L."/>
            <person name="Conceicao E.C."/>
            <person name="Machado E."/>
            <person name="Barreto L.B.P.F."/>
            <person name="Sharma A."/>
            <person name="Silva N.M."/>
            <person name="Marques L.E."/>
            <person name="Juliana M.A."/>
            <person name="Lourenco M.C.S."/>
            <person name="Digiampietri L.A."/>
            <person name="Suffys P.N."/>
            <person name="Viana-Niero C."/>
        </authorList>
    </citation>
    <scope>NUCLEOTIDE SEQUENCE [LARGE SCALE GENOMIC DNA]</scope>
    <source>
        <strain evidence="3 4">MYC098</strain>
    </source>
</reference>
<dbReference type="InterPro" id="IPR036505">
    <property type="entry name" value="Amidase/PGRP_sf"/>
</dbReference>
<evidence type="ECO:0000313" key="3">
    <source>
        <dbReference type="EMBL" id="MEB3021324.1"/>
    </source>
</evidence>
<organism evidence="3 4">
    <name type="scientific">[Mycobacterium] crassicus</name>
    <dbReference type="NCBI Taxonomy" id="2872309"/>
    <lineage>
        <taxon>Bacteria</taxon>
        <taxon>Bacillati</taxon>
        <taxon>Actinomycetota</taxon>
        <taxon>Actinomycetes</taxon>
        <taxon>Mycobacteriales</taxon>
        <taxon>Mycobacteriaceae</taxon>
        <taxon>Mycolicibacter</taxon>
    </lineage>
</organism>
<evidence type="ECO:0000313" key="4">
    <source>
        <dbReference type="Proteomes" id="UP001299596"/>
    </source>
</evidence>
<accession>A0ABU5XGT1</accession>